<dbReference type="Proteomes" id="UP000010408">
    <property type="component" value="Unassembled WGS sequence"/>
</dbReference>
<proteinExistence type="predicted"/>
<name>L1N943_9PORP</name>
<dbReference type="EMBL" id="AMEQ01000044">
    <property type="protein sequence ID" value="EKX99897.1"/>
    <property type="molecule type" value="Genomic_DNA"/>
</dbReference>
<gene>
    <name evidence="2" type="ORF">HMPREF9134_01806</name>
</gene>
<evidence type="ECO:0000313" key="3">
    <source>
        <dbReference type="Proteomes" id="UP000010408"/>
    </source>
</evidence>
<reference evidence="2 3" key="1">
    <citation type="submission" date="2012-05" db="EMBL/GenBank/DDBJ databases">
        <authorList>
            <person name="Weinstock G."/>
            <person name="Sodergren E."/>
            <person name="Lobos E.A."/>
            <person name="Fulton L."/>
            <person name="Fulton R."/>
            <person name="Courtney L."/>
            <person name="Fronick C."/>
            <person name="O'Laughlin M."/>
            <person name="Godfrey J."/>
            <person name="Wilson R.M."/>
            <person name="Miner T."/>
            <person name="Farmer C."/>
            <person name="Delehaunty K."/>
            <person name="Cordes M."/>
            <person name="Minx P."/>
            <person name="Tomlinson C."/>
            <person name="Chen J."/>
            <person name="Wollam A."/>
            <person name="Pepin K.H."/>
            <person name="Bhonagiri V."/>
            <person name="Zhang X."/>
            <person name="Suruliraj S."/>
            <person name="Warren W."/>
            <person name="Mitreva M."/>
            <person name="Mardis E.R."/>
            <person name="Wilson R.K."/>
        </authorList>
    </citation>
    <scope>NUCLEOTIDE SEQUENCE [LARGE SCALE GENOMIC DNA]</scope>
    <source>
        <strain evidence="2 3">F0037</strain>
    </source>
</reference>
<accession>L1N943</accession>
<evidence type="ECO:0000256" key="1">
    <source>
        <dbReference type="SAM" id="MobiDB-lite"/>
    </source>
</evidence>
<dbReference type="PATRIC" id="fig|1127696.3.peg.1640"/>
<sequence length="42" mass="4278">MNGGGLSNGEPEMSLGHKLAGGREDCGQGEEVWTRGEGSCLA</sequence>
<organism evidence="2 3">
    <name type="scientific">Porphyromonas catoniae F0037</name>
    <dbReference type="NCBI Taxonomy" id="1127696"/>
    <lineage>
        <taxon>Bacteria</taxon>
        <taxon>Pseudomonadati</taxon>
        <taxon>Bacteroidota</taxon>
        <taxon>Bacteroidia</taxon>
        <taxon>Bacteroidales</taxon>
        <taxon>Porphyromonadaceae</taxon>
        <taxon>Porphyromonas</taxon>
    </lineage>
</organism>
<dbReference type="HOGENOM" id="CLU_3255596_0_0_10"/>
<evidence type="ECO:0000313" key="2">
    <source>
        <dbReference type="EMBL" id="EKX99897.1"/>
    </source>
</evidence>
<comment type="caution">
    <text evidence="2">The sequence shown here is derived from an EMBL/GenBank/DDBJ whole genome shotgun (WGS) entry which is preliminary data.</text>
</comment>
<feature type="region of interest" description="Disordered" evidence="1">
    <location>
        <begin position="1"/>
        <end position="42"/>
    </location>
</feature>
<protein>
    <submittedName>
        <fullName evidence="2">Uncharacterized protein</fullName>
    </submittedName>
</protein>
<dbReference type="AlphaFoldDB" id="L1N943"/>